<dbReference type="RefSeq" id="WP_190886706.1">
    <property type="nucleotide sequence ID" value="NZ_JACWZY010000006.1"/>
</dbReference>
<feature type="domain" description="Disease resistance R13L4/SHOC-2-like LRR" evidence="3">
    <location>
        <begin position="357"/>
        <end position="465"/>
    </location>
</feature>
<keyword evidence="2" id="KW-0677">Repeat</keyword>
<gene>
    <name evidence="4" type="ORF">IC229_09360</name>
</gene>
<dbReference type="PANTHER" id="PTHR48051">
    <property type="match status" value="1"/>
</dbReference>
<dbReference type="InterPro" id="IPR055414">
    <property type="entry name" value="LRR_R13L4/SHOC2-like"/>
</dbReference>
<name>A0A927AS79_9BACT</name>
<evidence type="ECO:0000259" key="3">
    <source>
        <dbReference type="Pfam" id="PF23598"/>
    </source>
</evidence>
<protein>
    <recommendedName>
        <fullName evidence="3">Disease resistance R13L4/SHOC-2-like LRR domain-containing protein</fullName>
    </recommendedName>
</protein>
<comment type="caution">
    <text evidence="4">The sequence shown here is derived from an EMBL/GenBank/DDBJ whole genome shotgun (WGS) entry which is preliminary data.</text>
</comment>
<dbReference type="InterPro" id="IPR032675">
    <property type="entry name" value="LRR_dom_sf"/>
</dbReference>
<keyword evidence="1" id="KW-0433">Leucine-rich repeat</keyword>
<keyword evidence="5" id="KW-1185">Reference proteome</keyword>
<dbReference type="Pfam" id="PF23598">
    <property type="entry name" value="LRR_14"/>
    <property type="match status" value="1"/>
</dbReference>
<dbReference type="Gene3D" id="3.80.10.10">
    <property type="entry name" value="Ribonuclease Inhibitor"/>
    <property type="match status" value="2"/>
</dbReference>
<dbReference type="AlphaFoldDB" id="A0A927AS79"/>
<evidence type="ECO:0000256" key="2">
    <source>
        <dbReference type="ARBA" id="ARBA00022737"/>
    </source>
</evidence>
<evidence type="ECO:0000313" key="5">
    <source>
        <dbReference type="Proteomes" id="UP000598820"/>
    </source>
</evidence>
<dbReference type="InterPro" id="IPR050216">
    <property type="entry name" value="LRR_domain-containing"/>
</dbReference>
<dbReference type="GO" id="GO:0005737">
    <property type="term" value="C:cytoplasm"/>
    <property type="evidence" value="ECO:0007669"/>
    <property type="project" value="TreeGrafter"/>
</dbReference>
<accession>A0A927AS79</accession>
<dbReference type="SUPFAM" id="SSF52058">
    <property type="entry name" value="L domain-like"/>
    <property type="match status" value="1"/>
</dbReference>
<evidence type="ECO:0000256" key="1">
    <source>
        <dbReference type="ARBA" id="ARBA00022614"/>
    </source>
</evidence>
<reference evidence="4" key="1">
    <citation type="submission" date="2020-09" db="EMBL/GenBank/DDBJ databases">
        <authorList>
            <person name="Kim M.K."/>
        </authorList>
    </citation>
    <scope>NUCLEOTIDE SEQUENCE</scope>
    <source>
        <strain evidence="4">BT702</strain>
    </source>
</reference>
<organism evidence="4 5">
    <name type="scientific">Spirosoma profusum</name>
    <dbReference type="NCBI Taxonomy" id="2771354"/>
    <lineage>
        <taxon>Bacteria</taxon>
        <taxon>Pseudomonadati</taxon>
        <taxon>Bacteroidota</taxon>
        <taxon>Cytophagia</taxon>
        <taxon>Cytophagales</taxon>
        <taxon>Cytophagaceae</taxon>
        <taxon>Spirosoma</taxon>
    </lineage>
</organism>
<dbReference type="Proteomes" id="UP000598820">
    <property type="component" value="Unassembled WGS sequence"/>
</dbReference>
<dbReference type="PANTHER" id="PTHR48051:SF39">
    <property type="entry name" value="P53-INDUCED DEATH DOMAIN PROTEIN 1"/>
    <property type="match status" value="1"/>
</dbReference>
<evidence type="ECO:0000313" key="4">
    <source>
        <dbReference type="EMBL" id="MBD2700845.1"/>
    </source>
</evidence>
<sequence>MKFQANGVDYWSEGGVETVFFGHEEKELALLLSNVPGTSDHYLEWNDQSNACTNAVKTVQLSGQELQIQLLPEAAKRLGVSDFVVAFTITEEEYKEIVQRFSIIFGDLLVLKKTSVAKKTPPRQDYSKIKYLNLEGKNLKNLPDYVQEMISLETAKLARNPRLDFHAVCEVLAKLPAVKELTFTTEQEVPATISQLSALKSLSLDGFSSPQILSESIGQLTNLSYLLLMSDADVILPESFANLVTLKELNIRARSWQLPSKFYQLSGLKQLDFTNCRFTRVPEEMAGMNEVDTLYFGSPEVRDYAQILPVIAQMPKLKELELNVNPVPKEIGLCTQIEKLVLWPGIDSQIPLQLPDELFDLQQLKALLFNMTYFDEIPAEIGHLKGLEQLVFIESVFESLPDSVGELANLTFLNVSENPSLRTLPESLGNLTKLKHLYLDDNPQLSHLPDSLKNLHNLEAVRISNREALTNIPESWYSLFI</sequence>
<dbReference type="EMBL" id="JACWZY010000006">
    <property type="protein sequence ID" value="MBD2700845.1"/>
    <property type="molecule type" value="Genomic_DNA"/>
</dbReference>
<proteinExistence type="predicted"/>